<gene>
    <name evidence="1" type="ORF">H5410_041907</name>
</gene>
<organism evidence="1 2">
    <name type="scientific">Solanum commersonii</name>
    <name type="common">Commerson's wild potato</name>
    <name type="synonym">Commerson's nightshade</name>
    <dbReference type="NCBI Taxonomy" id="4109"/>
    <lineage>
        <taxon>Eukaryota</taxon>
        <taxon>Viridiplantae</taxon>
        <taxon>Streptophyta</taxon>
        <taxon>Embryophyta</taxon>
        <taxon>Tracheophyta</taxon>
        <taxon>Spermatophyta</taxon>
        <taxon>Magnoliopsida</taxon>
        <taxon>eudicotyledons</taxon>
        <taxon>Gunneridae</taxon>
        <taxon>Pentapetalae</taxon>
        <taxon>asterids</taxon>
        <taxon>lamiids</taxon>
        <taxon>Solanales</taxon>
        <taxon>Solanaceae</taxon>
        <taxon>Solanoideae</taxon>
        <taxon>Solaneae</taxon>
        <taxon>Solanum</taxon>
    </lineage>
</organism>
<reference evidence="1 2" key="1">
    <citation type="submission" date="2020-09" db="EMBL/GenBank/DDBJ databases">
        <title>De no assembly of potato wild relative species, Solanum commersonii.</title>
        <authorList>
            <person name="Cho K."/>
        </authorList>
    </citation>
    <scope>NUCLEOTIDE SEQUENCE [LARGE SCALE GENOMIC DNA]</scope>
    <source>
        <strain evidence="1">LZ3.2</strain>
        <tissue evidence="1">Leaf</tissue>
    </source>
</reference>
<evidence type="ECO:0000313" key="2">
    <source>
        <dbReference type="Proteomes" id="UP000824120"/>
    </source>
</evidence>
<dbReference type="OrthoDB" id="1750780at2759"/>
<keyword evidence="2" id="KW-1185">Reference proteome</keyword>
<sequence>MENFVNQMWMTNVMDHTMQARWNLPLRLNLFLNMDNTEQGKTIWIPNPTPVDVPQHSTQNLNEEGEITLTRGSFTKISSLQKSSLIYDIFRMGGQEMHPQLSTSTKKCSFDLKPPLNTSLANSDDSNYESELIPNHGKLGRNPLFPPPPLLVKALATRTKARLRLPSLSILSKLHDDFDDCGSSKKKFMFDFDSSLDKKGWADIFYVPMVVYEPRIRLFYANLRSPQAGEIESLVLGKPKRELVIDPSKPIPSHLVPKDLPFESRAGSHSTLSQHDTLFAYYLVSGVKVHLSSFIIFAMTDVISDPSSLPFGMLLTRIFESHFMCLGDFSLVLIKQRYNSRAFLSMGFTHSVSSWTHKNDSEDLGAKNVKSKLSSSTFVSSVKLNVALENLAEMNAKLYTMSISVTQVSDVMTKLTVMDEHVDSLKDLLLAAHFKIDNVKDVSKESGVDVARIRLRLDQIVKEAIKIATKVQAGSKAISTFLPSRFEEMSTAKVNTLTYSFDLVDPLGETRNSVPQVDHIQGANQTSTP</sequence>
<dbReference type="AlphaFoldDB" id="A0A9J5XT81"/>
<evidence type="ECO:0000313" key="1">
    <source>
        <dbReference type="EMBL" id="KAG5591393.1"/>
    </source>
</evidence>
<dbReference type="Proteomes" id="UP000824120">
    <property type="component" value="Chromosome 8"/>
</dbReference>
<comment type="caution">
    <text evidence="1">The sequence shown here is derived from an EMBL/GenBank/DDBJ whole genome shotgun (WGS) entry which is preliminary data.</text>
</comment>
<protein>
    <submittedName>
        <fullName evidence="1">Uncharacterized protein</fullName>
    </submittedName>
</protein>
<accession>A0A9J5XT81</accession>
<name>A0A9J5XT81_SOLCO</name>
<proteinExistence type="predicted"/>
<dbReference type="EMBL" id="JACXVP010000008">
    <property type="protein sequence ID" value="KAG5591393.1"/>
    <property type="molecule type" value="Genomic_DNA"/>
</dbReference>